<dbReference type="AlphaFoldDB" id="A0A182S2A5"/>
<dbReference type="VEuPathDB" id="VectorBase:AFUN014589"/>
<proteinExistence type="predicted"/>
<sequence>MIGRLESIIFTTCKHREQRLLSLNHYIFKIHPYFRRFHSCTTLSLHHHIRRTILKMYIIIFNRLLYLRYSFYILISRSSISSSWRHGLSDLVLPCIRMRFSTSSLFLHVHARSMDNSCSKIGPVQEKVKSQRVEDHSA</sequence>
<evidence type="ECO:0000313" key="1">
    <source>
        <dbReference type="EnsemblMetazoa" id="AFUN014589-PA"/>
    </source>
</evidence>
<protein>
    <submittedName>
        <fullName evidence="1">Uncharacterized protein</fullName>
    </submittedName>
</protein>
<reference evidence="1" key="1">
    <citation type="submission" date="2020-05" db="UniProtKB">
        <authorList>
            <consortium name="EnsemblMetazoa"/>
        </authorList>
    </citation>
    <scope>IDENTIFICATION</scope>
    <source>
        <strain evidence="1">FUMOZ</strain>
    </source>
</reference>
<name>A0A182S2A5_ANOFN</name>
<dbReference type="EnsemblMetazoa" id="AFUN014589-RA">
    <property type="protein sequence ID" value="AFUN014589-PA"/>
    <property type="gene ID" value="AFUN014589"/>
</dbReference>
<accession>A0A182S2A5</accession>
<organism evidence="1">
    <name type="scientific">Anopheles funestus</name>
    <name type="common">African malaria mosquito</name>
    <dbReference type="NCBI Taxonomy" id="62324"/>
    <lineage>
        <taxon>Eukaryota</taxon>
        <taxon>Metazoa</taxon>
        <taxon>Ecdysozoa</taxon>
        <taxon>Arthropoda</taxon>
        <taxon>Hexapoda</taxon>
        <taxon>Insecta</taxon>
        <taxon>Pterygota</taxon>
        <taxon>Neoptera</taxon>
        <taxon>Endopterygota</taxon>
        <taxon>Diptera</taxon>
        <taxon>Nematocera</taxon>
        <taxon>Culicoidea</taxon>
        <taxon>Culicidae</taxon>
        <taxon>Anophelinae</taxon>
        <taxon>Anopheles</taxon>
    </lineage>
</organism>